<accession>A0AAP0KGK4</accession>
<reference evidence="1 2" key="1">
    <citation type="submission" date="2024-01" db="EMBL/GenBank/DDBJ databases">
        <title>Genome assemblies of Stephania.</title>
        <authorList>
            <person name="Yang L."/>
        </authorList>
    </citation>
    <scope>NUCLEOTIDE SEQUENCE [LARGE SCALE GENOMIC DNA]</scope>
    <source>
        <strain evidence="1">YNDBR</strain>
        <tissue evidence="1">Leaf</tissue>
    </source>
</reference>
<dbReference type="Proteomes" id="UP001420932">
    <property type="component" value="Unassembled WGS sequence"/>
</dbReference>
<evidence type="ECO:0000313" key="2">
    <source>
        <dbReference type="Proteomes" id="UP001420932"/>
    </source>
</evidence>
<protein>
    <submittedName>
        <fullName evidence="1">Uncharacterized protein</fullName>
    </submittedName>
</protein>
<evidence type="ECO:0000313" key="1">
    <source>
        <dbReference type="EMBL" id="KAK9151094.1"/>
    </source>
</evidence>
<dbReference type="AlphaFoldDB" id="A0AAP0KGK4"/>
<sequence>MHIQDLSLCFLDSSPLIRPKSSVSRTLILGSNLDFLRRKFGWIQESENCIIGFGPKLVETISSWRSNRRLIPSSSFSVLRH</sequence>
<gene>
    <name evidence="1" type="ORF">Syun_009403</name>
</gene>
<name>A0AAP0KGK4_9MAGN</name>
<proteinExistence type="predicted"/>
<organism evidence="1 2">
    <name type="scientific">Stephania yunnanensis</name>
    <dbReference type="NCBI Taxonomy" id="152371"/>
    <lineage>
        <taxon>Eukaryota</taxon>
        <taxon>Viridiplantae</taxon>
        <taxon>Streptophyta</taxon>
        <taxon>Embryophyta</taxon>
        <taxon>Tracheophyta</taxon>
        <taxon>Spermatophyta</taxon>
        <taxon>Magnoliopsida</taxon>
        <taxon>Ranunculales</taxon>
        <taxon>Menispermaceae</taxon>
        <taxon>Menispermoideae</taxon>
        <taxon>Cissampelideae</taxon>
        <taxon>Stephania</taxon>
    </lineage>
</organism>
<comment type="caution">
    <text evidence="1">The sequence shown here is derived from an EMBL/GenBank/DDBJ whole genome shotgun (WGS) entry which is preliminary data.</text>
</comment>
<keyword evidence="2" id="KW-1185">Reference proteome</keyword>
<dbReference type="EMBL" id="JBBNAF010000004">
    <property type="protein sequence ID" value="KAK9151094.1"/>
    <property type="molecule type" value="Genomic_DNA"/>
</dbReference>